<evidence type="ECO:0000259" key="3">
    <source>
        <dbReference type="Pfam" id="PF00534"/>
    </source>
</evidence>
<evidence type="ECO:0000256" key="1">
    <source>
        <dbReference type="ARBA" id="ARBA00022676"/>
    </source>
</evidence>
<dbReference type="Pfam" id="PF00534">
    <property type="entry name" value="Glycos_transf_1"/>
    <property type="match status" value="1"/>
</dbReference>
<dbReference type="PANTHER" id="PTHR12526:SF510">
    <property type="entry name" value="D-INOSITOL 3-PHOSPHATE GLYCOSYLTRANSFERASE"/>
    <property type="match status" value="1"/>
</dbReference>
<dbReference type="PANTHER" id="PTHR12526">
    <property type="entry name" value="GLYCOSYLTRANSFERASE"/>
    <property type="match status" value="1"/>
</dbReference>
<keyword evidence="1" id="KW-0328">Glycosyltransferase</keyword>
<dbReference type="STRING" id="1797532.A2729_03995"/>
<dbReference type="SUPFAM" id="SSF53756">
    <property type="entry name" value="UDP-Glycosyltransferase/glycogen phosphorylase"/>
    <property type="match status" value="1"/>
</dbReference>
<protein>
    <recommendedName>
        <fullName evidence="7">Glycosyl transferase family 1 domain-containing protein</fullName>
    </recommendedName>
</protein>
<dbReference type="Pfam" id="PF13439">
    <property type="entry name" value="Glyco_transf_4"/>
    <property type="match status" value="1"/>
</dbReference>
<feature type="domain" description="Glycosyltransferase subfamily 4-like N-terminal" evidence="4">
    <location>
        <begin position="49"/>
        <end position="196"/>
    </location>
</feature>
<dbReference type="CDD" id="cd03801">
    <property type="entry name" value="GT4_PimA-like"/>
    <property type="match status" value="1"/>
</dbReference>
<feature type="domain" description="Glycosyl transferase family 1" evidence="3">
    <location>
        <begin position="211"/>
        <end position="370"/>
    </location>
</feature>
<dbReference type="InterPro" id="IPR001296">
    <property type="entry name" value="Glyco_trans_1"/>
</dbReference>
<name>A0A1G1XXT8_9BACT</name>
<organism evidence="5 6">
    <name type="scientific">Candidatus Buchananbacteria bacterium RIFCSPHIGHO2_01_FULL_39_14</name>
    <dbReference type="NCBI Taxonomy" id="1797532"/>
    <lineage>
        <taxon>Bacteria</taxon>
        <taxon>Candidatus Buchananiibacteriota</taxon>
    </lineage>
</organism>
<dbReference type="InterPro" id="IPR028098">
    <property type="entry name" value="Glyco_trans_4-like_N"/>
</dbReference>
<dbReference type="GO" id="GO:0016757">
    <property type="term" value="F:glycosyltransferase activity"/>
    <property type="evidence" value="ECO:0007669"/>
    <property type="project" value="UniProtKB-KW"/>
</dbReference>
<evidence type="ECO:0000259" key="4">
    <source>
        <dbReference type="Pfam" id="PF13439"/>
    </source>
</evidence>
<proteinExistence type="predicted"/>
<keyword evidence="2" id="KW-0808">Transferase</keyword>
<evidence type="ECO:0008006" key="7">
    <source>
        <dbReference type="Google" id="ProtNLM"/>
    </source>
</evidence>
<dbReference type="AlphaFoldDB" id="A0A1G1XXT8"/>
<gene>
    <name evidence="5" type="ORF">A2729_03995</name>
</gene>
<accession>A0A1G1XXT8</accession>
<dbReference type="Gene3D" id="3.40.50.2000">
    <property type="entry name" value="Glycogen Phosphorylase B"/>
    <property type="match status" value="2"/>
</dbReference>
<reference evidence="5 6" key="1">
    <citation type="journal article" date="2016" name="Nat. Commun.">
        <title>Thousands of microbial genomes shed light on interconnected biogeochemical processes in an aquifer system.</title>
        <authorList>
            <person name="Anantharaman K."/>
            <person name="Brown C.T."/>
            <person name="Hug L.A."/>
            <person name="Sharon I."/>
            <person name="Castelle C.J."/>
            <person name="Probst A.J."/>
            <person name="Thomas B.C."/>
            <person name="Singh A."/>
            <person name="Wilkins M.J."/>
            <person name="Karaoz U."/>
            <person name="Brodie E.L."/>
            <person name="Williams K.H."/>
            <person name="Hubbard S.S."/>
            <person name="Banfield J.F."/>
        </authorList>
    </citation>
    <scope>NUCLEOTIDE SEQUENCE [LARGE SCALE GENOMIC DNA]</scope>
</reference>
<dbReference type="EMBL" id="MHIB01000009">
    <property type="protein sequence ID" value="OGY44915.1"/>
    <property type="molecule type" value="Genomic_DNA"/>
</dbReference>
<evidence type="ECO:0000256" key="2">
    <source>
        <dbReference type="ARBA" id="ARBA00022679"/>
    </source>
</evidence>
<evidence type="ECO:0000313" key="6">
    <source>
        <dbReference type="Proteomes" id="UP000178930"/>
    </source>
</evidence>
<dbReference type="Proteomes" id="UP000178930">
    <property type="component" value="Unassembled WGS sequence"/>
</dbReference>
<sequence>MRILIFSLAYLPFIGGAELAVKEITDRISGISAKGGPQPKADAPLAQASDWEFDLITVNLDGKQKSVEKVGNVMVYRLGRGRMAKYFFSWQAVKKAQELNRQKNYQSIWAIMANQAGLAALFFKKEFPQVKYVLTLQEGDSLKRIWSRTLLIRSLYKKIYQKADAITAISNFLAKRAKKYGYQGQLSIVPNGVDLSNFKKEFELEEINGLKKQLGLESSDKVITTISRLVYKNGIDILIKAVKDLPVKVLIIGSGKLETRLNSLAQELGVRNKILFLGYIGQNNLSQYLQLTDVFVRTSRSEGLGSAFLEAMAAGVPVIGTCVGGIPDFLKDGQTGLFVEVGNPIDLAAKIKILLTDEALRQRLINNARSLVFQSYDWQQIAQKMAGIFES</sequence>
<comment type="caution">
    <text evidence="5">The sequence shown here is derived from an EMBL/GenBank/DDBJ whole genome shotgun (WGS) entry which is preliminary data.</text>
</comment>
<evidence type="ECO:0000313" key="5">
    <source>
        <dbReference type="EMBL" id="OGY44915.1"/>
    </source>
</evidence>